<protein>
    <submittedName>
        <fullName evidence="3">Uncharacterized protein</fullName>
    </submittedName>
</protein>
<organism evidence="2 3">
    <name type="scientific">Romanomermis culicivorax</name>
    <name type="common">Nematode worm</name>
    <dbReference type="NCBI Taxonomy" id="13658"/>
    <lineage>
        <taxon>Eukaryota</taxon>
        <taxon>Metazoa</taxon>
        <taxon>Ecdysozoa</taxon>
        <taxon>Nematoda</taxon>
        <taxon>Enoplea</taxon>
        <taxon>Dorylaimia</taxon>
        <taxon>Mermithida</taxon>
        <taxon>Mermithoidea</taxon>
        <taxon>Mermithidae</taxon>
        <taxon>Romanomermis</taxon>
    </lineage>
</organism>
<reference evidence="3" key="1">
    <citation type="submission" date="2022-11" db="UniProtKB">
        <authorList>
            <consortium name="WormBaseParasite"/>
        </authorList>
    </citation>
    <scope>IDENTIFICATION</scope>
</reference>
<feature type="compositionally biased region" description="Polar residues" evidence="1">
    <location>
        <begin position="82"/>
        <end position="101"/>
    </location>
</feature>
<dbReference type="WBParaSite" id="nRc.2.0.1.t06769-RA">
    <property type="protein sequence ID" value="nRc.2.0.1.t06769-RA"/>
    <property type="gene ID" value="nRc.2.0.1.g06769"/>
</dbReference>
<proteinExistence type="predicted"/>
<sequence>MLQKVYKVDMLIFLKKSMNEKCESSLNIRYKLPGFDIWVTKEEDLMNKVSNILKKKSTNKSGNRPTNQPIWKSAELLIWEATNQSEKQSTNQSGKSQSGKNKQIWKSIDQPTHLENN</sequence>
<evidence type="ECO:0000256" key="1">
    <source>
        <dbReference type="SAM" id="MobiDB-lite"/>
    </source>
</evidence>
<feature type="region of interest" description="Disordered" evidence="1">
    <location>
        <begin position="82"/>
        <end position="117"/>
    </location>
</feature>
<accession>A0A915HY05</accession>
<dbReference type="Proteomes" id="UP000887565">
    <property type="component" value="Unplaced"/>
</dbReference>
<evidence type="ECO:0000313" key="2">
    <source>
        <dbReference type="Proteomes" id="UP000887565"/>
    </source>
</evidence>
<name>A0A915HY05_ROMCU</name>
<dbReference type="AlphaFoldDB" id="A0A915HY05"/>
<evidence type="ECO:0000313" key="3">
    <source>
        <dbReference type="WBParaSite" id="nRc.2.0.1.t06769-RA"/>
    </source>
</evidence>
<keyword evidence="2" id="KW-1185">Reference proteome</keyword>